<feature type="domain" description="Integrase catalytic" evidence="3">
    <location>
        <begin position="162"/>
        <end position="285"/>
    </location>
</feature>
<dbReference type="InterPro" id="IPR012337">
    <property type="entry name" value="RNaseH-like_sf"/>
</dbReference>
<dbReference type="InterPro" id="IPR025948">
    <property type="entry name" value="HTH-like_dom"/>
</dbReference>
<evidence type="ECO:0000313" key="4">
    <source>
        <dbReference type="EMBL" id="GAA2438237.1"/>
    </source>
</evidence>
<dbReference type="NCBIfam" id="NF033516">
    <property type="entry name" value="transpos_IS3"/>
    <property type="match status" value="1"/>
</dbReference>
<protein>
    <recommendedName>
        <fullName evidence="3">Integrase catalytic domain-containing protein</fullName>
    </recommendedName>
</protein>
<accession>A0ABN3JRG7</accession>
<dbReference type="InterPro" id="IPR050900">
    <property type="entry name" value="Transposase_IS3/IS150/IS904"/>
</dbReference>
<sequence length="285" mass="31060">MSVVQQVAQLFRGRFLRREVASLDQTAAHVGGLDLSDVEWVVPLPDRAGGVPQNQRGTRDAPAAAVGLVVGRVQGGGPAVLLADGMHGVELLKLIRAIHEEFRSSYGSPRVHAELTLGLGEPVNRKRVEADAPGRHPGDPPASRRNQAHQATEEDLVGRDFTVDAPHQLWVTDVTEHPTKDGKLYCAAVLDCFSSRIIGHSIDIRQTSTLVIDAMAAAVARRNLTTDATILHSDHGFQYTSWAFGRRLREAELLGSMVTVGDCFDNAMMESFWGTMQTELLDVKK</sequence>
<dbReference type="InterPro" id="IPR048020">
    <property type="entry name" value="Transpos_IS3"/>
</dbReference>
<comment type="caution">
    <text evidence="4">The sequence shown here is derived from an EMBL/GenBank/DDBJ whole genome shotgun (WGS) entry which is preliminary data.</text>
</comment>
<name>A0ABN3JRG7_9ACTN</name>
<dbReference type="PANTHER" id="PTHR46889">
    <property type="entry name" value="TRANSPOSASE INSF FOR INSERTION SEQUENCE IS3B-RELATED"/>
    <property type="match status" value="1"/>
</dbReference>
<comment type="function">
    <text evidence="1">Involved in the transposition of the insertion sequence.</text>
</comment>
<dbReference type="Gene3D" id="3.30.420.10">
    <property type="entry name" value="Ribonuclease H-like superfamily/Ribonuclease H"/>
    <property type="match status" value="1"/>
</dbReference>
<dbReference type="PROSITE" id="PS50994">
    <property type="entry name" value="INTEGRASE"/>
    <property type="match status" value="1"/>
</dbReference>
<dbReference type="Proteomes" id="UP001501231">
    <property type="component" value="Unassembled WGS sequence"/>
</dbReference>
<dbReference type="Pfam" id="PF00665">
    <property type="entry name" value="rve"/>
    <property type="match status" value="1"/>
</dbReference>
<dbReference type="EMBL" id="BAAARW010000023">
    <property type="protein sequence ID" value="GAA2438237.1"/>
    <property type="molecule type" value="Genomic_DNA"/>
</dbReference>
<evidence type="ECO:0000256" key="1">
    <source>
        <dbReference type="ARBA" id="ARBA00002286"/>
    </source>
</evidence>
<evidence type="ECO:0000313" key="5">
    <source>
        <dbReference type="Proteomes" id="UP001501231"/>
    </source>
</evidence>
<dbReference type="InterPro" id="IPR001584">
    <property type="entry name" value="Integrase_cat-core"/>
</dbReference>
<evidence type="ECO:0000256" key="2">
    <source>
        <dbReference type="SAM" id="MobiDB-lite"/>
    </source>
</evidence>
<feature type="region of interest" description="Disordered" evidence="2">
    <location>
        <begin position="129"/>
        <end position="155"/>
    </location>
</feature>
<feature type="compositionally biased region" description="Basic and acidic residues" evidence="2">
    <location>
        <begin position="129"/>
        <end position="138"/>
    </location>
</feature>
<dbReference type="PANTHER" id="PTHR46889:SF4">
    <property type="entry name" value="TRANSPOSASE INSO FOR INSERTION SEQUENCE ELEMENT IS911B-RELATED"/>
    <property type="match status" value="1"/>
</dbReference>
<dbReference type="Pfam" id="PF13276">
    <property type="entry name" value="HTH_21"/>
    <property type="match status" value="1"/>
</dbReference>
<reference evidence="4 5" key="1">
    <citation type="journal article" date="2019" name="Int. J. Syst. Evol. Microbiol.">
        <title>The Global Catalogue of Microorganisms (GCM) 10K type strain sequencing project: providing services to taxonomists for standard genome sequencing and annotation.</title>
        <authorList>
            <consortium name="The Broad Institute Genomics Platform"/>
            <consortium name="The Broad Institute Genome Sequencing Center for Infectious Disease"/>
            <person name="Wu L."/>
            <person name="Ma J."/>
        </authorList>
    </citation>
    <scope>NUCLEOTIDE SEQUENCE [LARGE SCALE GENOMIC DNA]</scope>
    <source>
        <strain evidence="4 5">JCM 3325</strain>
    </source>
</reference>
<gene>
    <name evidence="4" type="ORF">GCM10010191_61720</name>
</gene>
<keyword evidence="5" id="KW-1185">Reference proteome</keyword>
<proteinExistence type="predicted"/>
<evidence type="ECO:0000259" key="3">
    <source>
        <dbReference type="PROSITE" id="PS50994"/>
    </source>
</evidence>
<dbReference type="SUPFAM" id="SSF53098">
    <property type="entry name" value="Ribonuclease H-like"/>
    <property type="match status" value="1"/>
</dbReference>
<organism evidence="4 5">
    <name type="scientific">Actinomadura vinacea</name>
    <dbReference type="NCBI Taxonomy" id="115336"/>
    <lineage>
        <taxon>Bacteria</taxon>
        <taxon>Bacillati</taxon>
        <taxon>Actinomycetota</taxon>
        <taxon>Actinomycetes</taxon>
        <taxon>Streptosporangiales</taxon>
        <taxon>Thermomonosporaceae</taxon>
        <taxon>Actinomadura</taxon>
    </lineage>
</organism>
<dbReference type="InterPro" id="IPR036397">
    <property type="entry name" value="RNaseH_sf"/>
</dbReference>